<evidence type="ECO:0000313" key="1">
    <source>
        <dbReference type="EMBL" id="KAI3437582.1"/>
    </source>
</evidence>
<accession>A0A9D4TXN2</accession>
<organism evidence="1 2">
    <name type="scientific">Chlorella vulgaris</name>
    <name type="common">Green alga</name>
    <dbReference type="NCBI Taxonomy" id="3077"/>
    <lineage>
        <taxon>Eukaryota</taxon>
        <taxon>Viridiplantae</taxon>
        <taxon>Chlorophyta</taxon>
        <taxon>core chlorophytes</taxon>
        <taxon>Trebouxiophyceae</taxon>
        <taxon>Chlorellales</taxon>
        <taxon>Chlorellaceae</taxon>
        <taxon>Chlorella clade</taxon>
        <taxon>Chlorella</taxon>
    </lineage>
</organism>
<dbReference type="AlphaFoldDB" id="A0A9D4TXN2"/>
<comment type="caution">
    <text evidence="1">The sequence shown here is derived from an EMBL/GenBank/DDBJ whole genome shotgun (WGS) entry which is preliminary data.</text>
</comment>
<reference evidence="1" key="2">
    <citation type="submission" date="2020-11" db="EMBL/GenBank/DDBJ databases">
        <authorList>
            <person name="Cecchin M."/>
            <person name="Marcolungo L."/>
            <person name="Rossato M."/>
            <person name="Girolomoni L."/>
            <person name="Cosentino E."/>
            <person name="Cuine S."/>
            <person name="Li-Beisson Y."/>
            <person name="Delledonne M."/>
            <person name="Ballottari M."/>
        </authorList>
    </citation>
    <scope>NUCLEOTIDE SEQUENCE</scope>
    <source>
        <strain evidence="1">211/11P</strain>
        <tissue evidence="1">Whole cell</tissue>
    </source>
</reference>
<proteinExistence type="predicted"/>
<protein>
    <submittedName>
        <fullName evidence="1">Uncharacterized protein</fullName>
    </submittedName>
</protein>
<dbReference type="EMBL" id="SIDB01000001">
    <property type="protein sequence ID" value="KAI3437582.1"/>
    <property type="molecule type" value="Genomic_DNA"/>
</dbReference>
<sequence length="73" mass="8230">MQPRRADVTAVSDSGCSWCTVAAVVLLFSLAFTSQEQAGLQWQLEEMAAARWAAEQRQQLLGEQRELLLYERS</sequence>
<name>A0A9D4TXN2_CHLVU</name>
<evidence type="ECO:0000313" key="2">
    <source>
        <dbReference type="Proteomes" id="UP001055712"/>
    </source>
</evidence>
<gene>
    <name evidence="1" type="ORF">D9Q98_000035</name>
</gene>
<keyword evidence="2" id="KW-1185">Reference proteome</keyword>
<reference evidence="1" key="1">
    <citation type="journal article" date="2019" name="Plant J.">
        <title>Chlorella vulgaris genome assembly and annotation reveals the molecular basis for metabolic acclimation to high light conditions.</title>
        <authorList>
            <person name="Cecchin M."/>
            <person name="Marcolungo L."/>
            <person name="Rossato M."/>
            <person name="Girolomoni L."/>
            <person name="Cosentino E."/>
            <person name="Cuine S."/>
            <person name="Li-Beisson Y."/>
            <person name="Delledonne M."/>
            <person name="Ballottari M."/>
        </authorList>
    </citation>
    <scope>NUCLEOTIDE SEQUENCE</scope>
    <source>
        <strain evidence="1">211/11P</strain>
    </source>
</reference>
<dbReference type="Proteomes" id="UP001055712">
    <property type="component" value="Unassembled WGS sequence"/>
</dbReference>